<dbReference type="Proteomes" id="UP000201594">
    <property type="component" value="Segment"/>
</dbReference>
<protein>
    <submittedName>
        <fullName evidence="1">Uncharacterized protein</fullName>
    </submittedName>
</protein>
<name>A0A1B2ICB7_9CAUD</name>
<proteinExistence type="predicted"/>
<dbReference type="EMBL" id="KX397367">
    <property type="protein sequence ID" value="ANZ48918.1"/>
    <property type="molecule type" value="Genomic_DNA"/>
</dbReference>
<dbReference type="KEGG" id="vg:29061672"/>
<evidence type="ECO:0000313" key="2">
    <source>
        <dbReference type="Proteomes" id="UP000201594"/>
    </source>
</evidence>
<gene>
    <name evidence="1" type="ORF">EARLPHILLIPIV_68</name>
</gene>
<sequence>MKAYFNTRVLAVLVVATLFGTLGASVVHGYEQCRANGHSSMTCNK</sequence>
<organism evidence="1 2">
    <name type="scientific">Erwinia phage vB_EamM_EarlPhillipIV</name>
    <dbReference type="NCBI Taxonomy" id="1883372"/>
    <lineage>
        <taxon>Viruses</taxon>
        <taxon>Duplodnaviria</taxon>
        <taxon>Heunggongvirae</taxon>
        <taxon>Uroviricota</taxon>
        <taxon>Caudoviricetes</taxon>
        <taxon>Chimalliviridae</taxon>
        <taxon>Derbicusvirus</taxon>
        <taxon>Derbicusvirus derbicus</taxon>
    </lineage>
</organism>
<dbReference type="GeneID" id="29061672"/>
<dbReference type="RefSeq" id="YP_009278380.1">
    <property type="nucleotide sequence ID" value="NC_031007.1"/>
</dbReference>
<reference evidence="1 2" key="1">
    <citation type="submission" date="2016-06" db="EMBL/GenBank/DDBJ databases">
        <authorList>
            <person name="Kjaerup R.B."/>
            <person name="Dalgaard T.S."/>
            <person name="Juul-Madsen H.R."/>
        </authorList>
    </citation>
    <scope>NUCLEOTIDE SEQUENCE [LARGE SCALE GENOMIC DNA]</scope>
</reference>
<accession>A0A1B2ICB7</accession>
<evidence type="ECO:0000313" key="1">
    <source>
        <dbReference type="EMBL" id="ANZ48918.1"/>
    </source>
</evidence>